<comment type="caution">
    <text evidence="1">The sequence shown here is derived from an EMBL/GenBank/DDBJ whole genome shotgun (WGS) entry which is preliminary data.</text>
</comment>
<accession>A0A498I492</accession>
<dbReference type="EMBL" id="RDQH01000340">
    <property type="protein sequence ID" value="RXH77014.1"/>
    <property type="molecule type" value="Genomic_DNA"/>
</dbReference>
<reference evidence="1 2" key="1">
    <citation type="submission" date="2018-10" db="EMBL/GenBank/DDBJ databases">
        <title>A high-quality apple genome assembly.</title>
        <authorList>
            <person name="Hu J."/>
        </authorList>
    </citation>
    <scope>NUCLEOTIDE SEQUENCE [LARGE SCALE GENOMIC DNA]</scope>
    <source>
        <strain evidence="2">cv. HFTH1</strain>
        <tissue evidence="1">Young leaf</tissue>
    </source>
</reference>
<evidence type="ECO:0000313" key="1">
    <source>
        <dbReference type="EMBL" id="RXH77014.1"/>
    </source>
</evidence>
<gene>
    <name evidence="1" type="ORF">DVH24_019902</name>
</gene>
<evidence type="ECO:0000313" key="2">
    <source>
        <dbReference type="Proteomes" id="UP000290289"/>
    </source>
</evidence>
<keyword evidence="2" id="KW-1185">Reference proteome</keyword>
<name>A0A498I492_MALDO</name>
<dbReference type="AlphaFoldDB" id="A0A498I492"/>
<sequence>MCVEDAYNRIGRLCKVPHIHRHLPLQKLVETLDEPRIFSSSNCLAKKEFGTIVAVHAKSKNLAWKFKGWHTHILFRHPFWDSEMGLKFYVNVFKLCKDQTNGLLSLRRKSFLPVVFTSALDQLYGD</sequence>
<protein>
    <submittedName>
        <fullName evidence="1">Uncharacterized protein</fullName>
    </submittedName>
</protein>
<dbReference type="Proteomes" id="UP000290289">
    <property type="component" value="Chromosome 14"/>
</dbReference>
<organism evidence="1 2">
    <name type="scientific">Malus domestica</name>
    <name type="common">Apple</name>
    <name type="synonym">Pyrus malus</name>
    <dbReference type="NCBI Taxonomy" id="3750"/>
    <lineage>
        <taxon>Eukaryota</taxon>
        <taxon>Viridiplantae</taxon>
        <taxon>Streptophyta</taxon>
        <taxon>Embryophyta</taxon>
        <taxon>Tracheophyta</taxon>
        <taxon>Spermatophyta</taxon>
        <taxon>Magnoliopsida</taxon>
        <taxon>eudicotyledons</taxon>
        <taxon>Gunneridae</taxon>
        <taxon>Pentapetalae</taxon>
        <taxon>rosids</taxon>
        <taxon>fabids</taxon>
        <taxon>Rosales</taxon>
        <taxon>Rosaceae</taxon>
        <taxon>Amygdaloideae</taxon>
        <taxon>Maleae</taxon>
        <taxon>Malus</taxon>
    </lineage>
</organism>
<proteinExistence type="predicted"/>